<comment type="caution">
    <text evidence="1">The sequence shown here is derived from an EMBL/GenBank/DDBJ whole genome shotgun (WGS) entry which is preliminary data.</text>
</comment>
<dbReference type="AlphaFoldDB" id="A0A3M0MDK5"/>
<dbReference type="OrthoDB" id="9763676at2"/>
<dbReference type="PIRSF" id="PIRSF028304">
    <property type="entry name" value="UCP028304"/>
    <property type="match status" value="1"/>
</dbReference>
<evidence type="ECO:0000313" key="2">
    <source>
        <dbReference type="Proteomes" id="UP000273516"/>
    </source>
</evidence>
<dbReference type="InterPro" id="IPR010272">
    <property type="entry name" value="T6SS_TssF"/>
</dbReference>
<gene>
    <name evidence="1" type="primary">vasA</name>
    <name evidence="1" type="ORF">C9E81_09325</name>
</gene>
<keyword evidence="2" id="KW-1185">Reference proteome</keyword>
<organism evidence="1 2">
    <name type="scientific">Paracoccus alkanivorans</name>
    <dbReference type="NCBI Taxonomy" id="2116655"/>
    <lineage>
        <taxon>Bacteria</taxon>
        <taxon>Pseudomonadati</taxon>
        <taxon>Pseudomonadota</taxon>
        <taxon>Alphaproteobacteria</taxon>
        <taxon>Rhodobacterales</taxon>
        <taxon>Paracoccaceae</taxon>
        <taxon>Paracoccus</taxon>
    </lineage>
</organism>
<accession>A0A3M0MDK5</accession>
<dbReference type="NCBIfam" id="TIGR03359">
    <property type="entry name" value="VI_chp_6"/>
    <property type="match status" value="1"/>
</dbReference>
<proteinExistence type="predicted"/>
<dbReference type="Proteomes" id="UP000273516">
    <property type="component" value="Unassembled WGS sequence"/>
</dbReference>
<dbReference type="Pfam" id="PF05947">
    <property type="entry name" value="T6SS_TssF"/>
    <property type="match status" value="1"/>
</dbReference>
<sequence length="636" mass="71707">MKKAFRDAYERELDILYERSAEFAEEYPGLADRLGGVLRENIDPTIAGLLEGTAFLAARVQLKLDEEFRGFTTELLEQIFPDALAPIPSCMVIQAPATTKDSGDPNVRRYPRNTYLDANFRDADKRVTCRFSLTSPLKVVPLQITGLTYHDRTTALGGLGQDPDRATRAGLQIDIESTNEQPLSALGEDMLTFHLTGDMLRAIALYEQVHCNVSRISLRWLRANGDPCFARLHPGQIEQLGFDSGELLFDRQSNLFEGFALLRDFFAFPRKFLGFRLTGLADILRNVAARQMQVIFEFERVDEDLARLTQPGDIRLNCAPAINLFEEGSNQIRLDDKRHEYVVTPDSGPMTHYEVHRLLHVYASYGAVHERVEVEPLYALPQGATSQRSTYYYTSRRKPRRLTESERRNGIRSGYRGTETYISIYEPPESVIGDRVHRLHLRTLCSNRHLPAALPLVRSEDFNIVSDSEMSVTCINGPTAPREAMTETERSGPHRTGQGDVYWRLISYLALNHFGLDDRYGRDGAASLREILTLFADLSDSVTEAQIAGIVDLNVRPVTRSLRRAEGYFPARGLEITVTFDETGFEGSGIILMAAVLDRFLAEYVSINSFTQMVTVSKQRGVIRKWPPRTGTGPLI</sequence>
<reference evidence="1 2" key="1">
    <citation type="submission" date="2018-07" db="EMBL/GenBank/DDBJ databases">
        <authorList>
            <person name="Zhang Y."/>
            <person name="Wang L."/>
            <person name="Ma S."/>
        </authorList>
    </citation>
    <scope>NUCLEOTIDE SEQUENCE [LARGE SCALE GENOMIC DNA]</scope>
    <source>
        <strain evidence="1 2">4-2</strain>
    </source>
</reference>
<dbReference type="RefSeq" id="WP_122112048.1">
    <property type="nucleotide sequence ID" value="NZ_QOKZ01000003.1"/>
</dbReference>
<dbReference type="PANTHER" id="PTHR35370">
    <property type="entry name" value="CYTOPLASMIC PROTEIN-RELATED-RELATED"/>
    <property type="match status" value="1"/>
</dbReference>
<evidence type="ECO:0000313" key="1">
    <source>
        <dbReference type="EMBL" id="RMC35425.1"/>
    </source>
</evidence>
<dbReference type="PANTHER" id="PTHR35370:SF1">
    <property type="entry name" value="TYPE VI SECRETION SYSTEM COMPONENT TSSF1"/>
    <property type="match status" value="1"/>
</dbReference>
<protein>
    <submittedName>
        <fullName evidence="1">Type VI secretion system baseplate subunit TssF</fullName>
    </submittedName>
</protein>
<name>A0A3M0MDK5_9RHOB</name>
<dbReference type="EMBL" id="QOKZ01000003">
    <property type="protein sequence ID" value="RMC35425.1"/>
    <property type="molecule type" value="Genomic_DNA"/>
</dbReference>